<name>A0A8J5RND1_ZIZPA</name>
<comment type="caution">
    <text evidence="1">The sequence shown here is derived from an EMBL/GenBank/DDBJ whole genome shotgun (WGS) entry which is preliminary data.</text>
</comment>
<organism evidence="1 2">
    <name type="scientific">Zizania palustris</name>
    <name type="common">Northern wild rice</name>
    <dbReference type="NCBI Taxonomy" id="103762"/>
    <lineage>
        <taxon>Eukaryota</taxon>
        <taxon>Viridiplantae</taxon>
        <taxon>Streptophyta</taxon>
        <taxon>Embryophyta</taxon>
        <taxon>Tracheophyta</taxon>
        <taxon>Spermatophyta</taxon>
        <taxon>Magnoliopsida</taxon>
        <taxon>Liliopsida</taxon>
        <taxon>Poales</taxon>
        <taxon>Poaceae</taxon>
        <taxon>BOP clade</taxon>
        <taxon>Oryzoideae</taxon>
        <taxon>Oryzeae</taxon>
        <taxon>Zizaniinae</taxon>
        <taxon>Zizania</taxon>
    </lineage>
</organism>
<evidence type="ECO:0000313" key="1">
    <source>
        <dbReference type="EMBL" id="KAG8049289.1"/>
    </source>
</evidence>
<reference evidence="1" key="1">
    <citation type="journal article" date="2021" name="bioRxiv">
        <title>Whole Genome Assembly and Annotation of Northern Wild Rice, Zizania palustris L., Supports a Whole Genome Duplication in the Zizania Genus.</title>
        <authorList>
            <person name="Haas M."/>
            <person name="Kono T."/>
            <person name="Macchietto M."/>
            <person name="Millas R."/>
            <person name="McGilp L."/>
            <person name="Shao M."/>
            <person name="Duquette J."/>
            <person name="Hirsch C.N."/>
            <person name="Kimball J."/>
        </authorList>
    </citation>
    <scope>NUCLEOTIDE SEQUENCE</scope>
    <source>
        <tissue evidence="1">Fresh leaf tissue</tissue>
    </source>
</reference>
<gene>
    <name evidence="1" type="ORF">GUJ93_ZPchr0009g212</name>
</gene>
<dbReference type="EMBL" id="JAAALK010000289">
    <property type="protein sequence ID" value="KAG8049289.1"/>
    <property type="molecule type" value="Genomic_DNA"/>
</dbReference>
<reference evidence="1" key="2">
    <citation type="submission" date="2021-02" db="EMBL/GenBank/DDBJ databases">
        <authorList>
            <person name="Kimball J.A."/>
            <person name="Haas M.W."/>
            <person name="Macchietto M."/>
            <person name="Kono T."/>
            <person name="Duquette J."/>
            <person name="Shao M."/>
        </authorList>
    </citation>
    <scope>NUCLEOTIDE SEQUENCE</scope>
    <source>
        <tissue evidence="1">Fresh leaf tissue</tissue>
    </source>
</reference>
<proteinExistence type="predicted"/>
<accession>A0A8J5RND1</accession>
<dbReference type="AlphaFoldDB" id="A0A8J5RND1"/>
<sequence length="113" mass="13395">MLRMNTSLLPPARDVWHEQSFVQFVPKLLSTRTVPGRVDIDSKKSRLGRQCFLAVFLIRRTKHPLCHPHKGNNWVLRTYLVLHLKKGRLLFLLLLRFLIMYRHMSHAFLGIRP</sequence>
<keyword evidence="2" id="KW-1185">Reference proteome</keyword>
<protein>
    <submittedName>
        <fullName evidence="1">Uncharacterized protein</fullName>
    </submittedName>
</protein>
<dbReference type="Proteomes" id="UP000729402">
    <property type="component" value="Unassembled WGS sequence"/>
</dbReference>
<evidence type="ECO:0000313" key="2">
    <source>
        <dbReference type="Proteomes" id="UP000729402"/>
    </source>
</evidence>